<feature type="domain" description="Pyrin" evidence="1">
    <location>
        <begin position="1"/>
        <end position="90"/>
    </location>
</feature>
<dbReference type="EMBL" id="VHII01000014">
    <property type="protein sequence ID" value="KAF1381141.1"/>
    <property type="molecule type" value="Genomic_DNA"/>
</dbReference>
<name>A0A6A5DZX1_PERFL</name>
<evidence type="ECO:0000313" key="2">
    <source>
        <dbReference type="EMBL" id="KAF1381141.1"/>
    </source>
</evidence>
<evidence type="ECO:0000313" key="3">
    <source>
        <dbReference type="Proteomes" id="UP000465112"/>
    </source>
</evidence>
<dbReference type="Pfam" id="PF02758">
    <property type="entry name" value="PYRIN"/>
    <property type="match status" value="1"/>
</dbReference>
<dbReference type="Gene3D" id="1.10.533.10">
    <property type="entry name" value="Death Domain, Fas"/>
    <property type="match status" value="1"/>
</dbReference>
<sequence length="158" mass="17784">MTAEDLFNTLEDLGEDEFKKFKWHLHQPNILEGYQSIKVATLEKNAERHDTVDVMVETYTLHGALKVTKKVLEKINRNDLVQSLPDTSSGPEAGFDIARADGPGPVKQRSGKLIGQSLVLLHLHQRLQQLKPSHTRDSAHSPLSLGGRWRVLGVRNNY</sequence>
<dbReference type="InterPro" id="IPR004020">
    <property type="entry name" value="DAPIN"/>
</dbReference>
<organism evidence="2 3">
    <name type="scientific">Perca fluviatilis</name>
    <name type="common">European perch</name>
    <dbReference type="NCBI Taxonomy" id="8168"/>
    <lineage>
        <taxon>Eukaryota</taxon>
        <taxon>Metazoa</taxon>
        <taxon>Chordata</taxon>
        <taxon>Craniata</taxon>
        <taxon>Vertebrata</taxon>
        <taxon>Euteleostomi</taxon>
        <taxon>Actinopterygii</taxon>
        <taxon>Neopterygii</taxon>
        <taxon>Teleostei</taxon>
        <taxon>Neoteleostei</taxon>
        <taxon>Acanthomorphata</taxon>
        <taxon>Eupercaria</taxon>
        <taxon>Perciformes</taxon>
        <taxon>Percoidei</taxon>
        <taxon>Percidae</taxon>
        <taxon>Percinae</taxon>
        <taxon>Perca</taxon>
    </lineage>
</organism>
<evidence type="ECO:0000259" key="1">
    <source>
        <dbReference type="PROSITE" id="PS50824"/>
    </source>
</evidence>
<dbReference type="CDD" id="cd08321">
    <property type="entry name" value="Pyrin_ASC-like"/>
    <property type="match status" value="1"/>
</dbReference>
<dbReference type="InterPro" id="IPR011029">
    <property type="entry name" value="DEATH-like_dom_sf"/>
</dbReference>
<comment type="caution">
    <text evidence="2">The sequence shown here is derived from an EMBL/GenBank/DDBJ whole genome shotgun (WGS) entry which is preliminary data.</text>
</comment>
<reference evidence="2 3" key="1">
    <citation type="submission" date="2019-06" db="EMBL/GenBank/DDBJ databases">
        <title>A chromosome-scale genome assembly of the European perch, Perca fluviatilis.</title>
        <authorList>
            <person name="Roques C."/>
            <person name="Zahm M."/>
            <person name="Cabau C."/>
            <person name="Klopp C."/>
            <person name="Bouchez O."/>
            <person name="Donnadieu C."/>
            <person name="Kuhl H."/>
            <person name="Gislard M."/>
            <person name="Guendouz S."/>
            <person name="Journot L."/>
            <person name="Haffray P."/>
            <person name="Bestin A."/>
            <person name="Morvezen R."/>
            <person name="Feron R."/>
            <person name="Wen M."/>
            <person name="Jouanno E."/>
            <person name="Herpin A."/>
            <person name="Schartl M."/>
            <person name="Postlethwait J."/>
            <person name="Schaerlinger B."/>
            <person name="Chardard D."/>
            <person name="Lecocq T."/>
            <person name="Poncet C."/>
            <person name="Jaffrelo L."/>
            <person name="Lampietro C."/>
            <person name="Guiguen Y."/>
        </authorList>
    </citation>
    <scope>NUCLEOTIDE SEQUENCE [LARGE SCALE GENOMIC DNA]</scope>
    <source>
        <tissue evidence="2">Blood</tissue>
    </source>
</reference>
<gene>
    <name evidence="2" type="ORF">PFLUV_G00171450</name>
</gene>
<dbReference type="PROSITE" id="PS50824">
    <property type="entry name" value="DAPIN"/>
    <property type="match status" value="1"/>
</dbReference>
<accession>A0A6A5DZX1</accession>
<proteinExistence type="predicted"/>
<dbReference type="Proteomes" id="UP000465112">
    <property type="component" value="Chromosome 14"/>
</dbReference>
<dbReference type="SUPFAM" id="SSF47986">
    <property type="entry name" value="DEATH domain"/>
    <property type="match status" value="1"/>
</dbReference>
<dbReference type="SMART" id="SM01289">
    <property type="entry name" value="PYRIN"/>
    <property type="match status" value="1"/>
</dbReference>
<protein>
    <recommendedName>
        <fullName evidence="1">Pyrin domain-containing protein</fullName>
    </recommendedName>
</protein>
<keyword evidence="3" id="KW-1185">Reference proteome</keyword>
<dbReference type="AlphaFoldDB" id="A0A6A5DZX1"/>